<dbReference type="Proteomes" id="UP000837857">
    <property type="component" value="Chromosome 25"/>
</dbReference>
<evidence type="ECO:0000313" key="2">
    <source>
        <dbReference type="Proteomes" id="UP000837857"/>
    </source>
</evidence>
<gene>
    <name evidence="1" type="ORF">IPOD504_LOCUS10638</name>
</gene>
<name>A0ABN8IL61_9NEOP</name>
<proteinExistence type="predicted"/>
<reference evidence="1" key="1">
    <citation type="submission" date="2022-03" db="EMBL/GenBank/DDBJ databases">
        <authorList>
            <person name="Martin H S."/>
        </authorList>
    </citation>
    <scope>NUCLEOTIDE SEQUENCE</scope>
</reference>
<feature type="non-terminal residue" evidence="1">
    <location>
        <position position="860"/>
    </location>
</feature>
<evidence type="ECO:0000313" key="1">
    <source>
        <dbReference type="EMBL" id="CAH2058547.1"/>
    </source>
</evidence>
<protein>
    <submittedName>
        <fullName evidence="1">Uncharacterized protein</fullName>
    </submittedName>
</protein>
<sequence length="860" mass="102002">MNPNFFHYRYYDLLTVEEREQWALRHIESQSEIFGPREEFKLYRFVSFGKALPGIKKWAMKTTDRDKRTEIVNVLVESAKTQRELEMLFKYYYDRHVNESSSSKEQFMNTVMLHHNVFEFDEDCWNAFNKILYSMDIYSNPGCFYMTDFRLIVLIFCIVHGKEVPEHFKDILYSGISHLYTDKLNEDKRVILYDYLMNFYIEKVQEFEGKDYEGDVKKTITQYISMVLRVLEIYDKTKEDCPDIIMTYIDLDWDNYKTHHIFKQKVEITLLEEYDLIRLLKEDATLLNDTFHDLRSTMSSSYTFKLNQLMRKLKIYFSMDIANEFLNFFISLLSEPETVSLSIYTSVYCIFQLADDKFKIDFMCQYAPVEPKIDHQNIDRTLLYIREAICRFSCYSRPPVPLENILWYLRGDYVHFCLPVFGHYLVNLPRPLSMKFIETTLNSPLSIQKHGLRLAFKSYTAEDLRNLVTSVWGKTKNISLRLILYEKLFDKIVKEEEASQMELYEALKMFTLDLHDEDDKAIFSLITSGRMPEHLRGDFLVTAWMAVSMFSEKTSNLECQARLLRTIKSNMNLMDRDFLMQNIVEPHVQEMLAERKIRPSYKSREMSERVKAKWELIARFIVTFTNEDESKACVELAKFIVNCCAEMWDVVHGEMYTVRLFFTNLVTSLRANSNCHFRNFKQVNCVFETFLLTALDVLPTREIYMTIWDLRLTILTRVVCGRLKYNEIGKFECLEEDSTYEDFAREIGNLVADHVNKGQFYRSFLPLITGLVNNHISVLSCAINRNVDLVRLMVCNNLTDHALTETHLLALMLIPADCPNPYYNKCKATVDKFKAIDNEEIQCLLYQKFVREDFKRRKFF</sequence>
<keyword evidence="2" id="KW-1185">Reference proteome</keyword>
<organism evidence="1 2">
    <name type="scientific">Iphiclides podalirius</name>
    <name type="common">scarce swallowtail</name>
    <dbReference type="NCBI Taxonomy" id="110791"/>
    <lineage>
        <taxon>Eukaryota</taxon>
        <taxon>Metazoa</taxon>
        <taxon>Ecdysozoa</taxon>
        <taxon>Arthropoda</taxon>
        <taxon>Hexapoda</taxon>
        <taxon>Insecta</taxon>
        <taxon>Pterygota</taxon>
        <taxon>Neoptera</taxon>
        <taxon>Endopterygota</taxon>
        <taxon>Lepidoptera</taxon>
        <taxon>Glossata</taxon>
        <taxon>Ditrysia</taxon>
        <taxon>Papilionoidea</taxon>
        <taxon>Papilionidae</taxon>
        <taxon>Papilioninae</taxon>
        <taxon>Iphiclides</taxon>
    </lineage>
</organism>
<dbReference type="EMBL" id="OW152837">
    <property type="protein sequence ID" value="CAH2058547.1"/>
    <property type="molecule type" value="Genomic_DNA"/>
</dbReference>
<accession>A0ABN8IL61</accession>